<reference evidence="2" key="1">
    <citation type="submission" date="2021-06" db="EMBL/GenBank/DDBJ databases">
        <authorList>
            <person name="Kallberg Y."/>
            <person name="Tangrot J."/>
            <person name="Rosling A."/>
        </authorList>
    </citation>
    <scope>NUCLEOTIDE SEQUENCE</scope>
    <source>
        <strain evidence="2">CL551</strain>
    </source>
</reference>
<feature type="compositionally biased region" description="Basic and acidic residues" evidence="1">
    <location>
        <begin position="1"/>
        <end position="10"/>
    </location>
</feature>
<dbReference type="GO" id="GO:0005634">
    <property type="term" value="C:nucleus"/>
    <property type="evidence" value="ECO:0007669"/>
    <property type="project" value="TreeGrafter"/>
</dbReference>
<name>A0A9N8V8T7_9GLOM</name>
<feature type="compositionally biased region" description="Acidic residues" evidence="1">
    <location>
        <begin position="11"/>
        <end position="30"/>
    </location>
</feature>
<keyword evidence="3" id="KW-1185">Reference proteome</keyword>
<dbReference type="Pfam" id="PF10238">
    <property type="entry name" value="Eapp_C"/>
    <property type="match status" value="1"/>
</dbReference>
<evidence type="ECO:0000313" key="3">
    <source>
        <dbReference type="Proteomes" id="UP000789342"/>
    </source>
</evidence>
<dbReference type="PANTHER" id="PTHR15967:SF0">
    <property type="entry name" value="E2F-ASSOCIATED PHOSPHOPROTEIN"/>
    <property type="match status" value="1"/>
</dbReference>
<feature type="region of interest" description="Disordered" evidence="1">
    <location>
        <begin position="1"/>
        <end position="50"/>
    </location>
</feature>
<accession>A0A9N8V8T7</accession>
<feature type="compositionally biased region" description="Polar residues" evidence="1">
    <location>
        <begin position="167"/>
        <end position="178"/>
    </location>
</feature>
<dbReference type="AlphaFoldDB" id="A0A9N8V8T7"/>
<dbReference type="EMBL" id="CAJVPV010000066">
    <property type="protein sequence ID" value="CAG8440905.1"/>
    <property type="molecule type" value="Genomic_DNA"/>
</dbReference>
<protein>
    <submittedName>
        <fullName evidence="2">8056_t:CDS:1</fullName>
    </submittedName>
</protein>
<evidence type="ECO:0000313" key="2">
    <source>
        <dbReference type="EMBL" id="CAG8440905.1"/>
    </source>
</evidence>
<gene>
    <name evidence="2" type="ORF">AMORRO_LOCUS276</name>
</gene>
<proteinExistence type="predicted"/>
<organism evidence="2 3">
    <name type="scientific">Acaulospora morrowiae</name>
    <dbReference type="NCBI Taxonomy" id="94023"/>
    <lineage>
        <taxon>Eukaryota</taxon>
        <taxon>Fungi</taxon>
        <taxon>Fungi incertae sedis</taxon>
        <taxon>Mucoromycota</taxon>
        <taxon>Glomeromycotina</taxon>
        <taxon>Glomeromycetes</taxon>
        <taxon>Diversisporales</taxon>
        <taxon>Acaulosporaceae</taxon>
        <taxon>Acaulospora</taxon>
    </lineage>
</organism>
<dbReference type="PANTHER" id="PTHR15967">
    <property type="entry name" value="E2F-ASSOCIATED PHOSPHOPROTEIN"/>
    <property type="match status" value="1"/>
</dbReference>
<dbReference type="Proteomes" id="UP000789342">
    <property type="component" value="Unassembled WGS sequence"/>
</dbReference>
<feature type="region of interest" description="Disordered" evidence="1">
    <location>
        <begin position="145"/>
        <end position="179"/>
    </location>
</feature>
<dbReference type="InterPro" id="IPR019370">
    <property type="entry name" value="E2F-assoc_phosphoprotein"/>
</dbReference>
<dbReference type="OrthoDB" id="122464at2759"/>
<evidence type="ECO:0000256" key="1">
    <source>
        <dbReference type="SAM" id="MobiDB-lite"/>
    </source>
</evidence>
<sequence length="233" mass="26923">MENDLPREDGYYDDIYFDSDSTDDECEEKGDGEPNAMELTAKKAKSTKNRKELSPDELLYDPGMDDEDEIWMENKITQYNEMSSTMQNVDKNPSVILGTDAILSCPMCFTNLSYHTQRHETYVNQYRAIFVENCKVNRSERLVYSEHSKRSNHSNKRNSSSLPSKKANLQSREVTSNEFSDKCDYDAEGKVLNTEPSREQPEIYYPVECEICGTKVAVMDQEEVYHFFNIIAS</sequence>
<comment type="caution">
    <text evidence="2">The sequence shown here is derived from an EMBL/GenBank/DDBJ whole genome shotgun (WGS) entry which is preliminary data.</text>
</comment>